<dbReference type="Pfam" id="PF14529">
    <property type="entry name" value="Exo_endo_phos_2"/>
    <property type="match status" value="1"/>
</dbReference>
<comment type="caution">
    <text evidence="2">The sequence shown here is derived from an EMBL/GenBank/DDBJ whole genome shotgun (WGS) entry which is preliminary data.</text>
</comment>
<organism evidence="2 3">
    <name type="scientific">Popillia japonica</name>
    <name type="common">Japanese beetle</name>
    <dbReference type="NCBI Taxonomy" id="7064"/>
    <lineage>
        <taxon>Eukaryota</taxon>
        <taxon>Metazoa</taxon>
        <taxon>Ecdysozoa</taxon>
        <taxon>Arthropoda</taxon>
        <taxon>Hexapoda</taxon>
        <taxon>Insecta</taxon>
        <taxon>Pterygota</taxon>
        <taxon>Neoptera</taxon>
        <taxon>Endopterygota</taxon>
        <taxon>Coleoptera</taxon>
        <taxon>Polyphaga</taxon>
        <taxon>Scarabaeiformia</taxon>
        <taxon>Scarabaeidae</taxon>
        <taxon>Rutelinae</taxon>
        <taxon>Popillia</taxon>
    </lineage>
</organism>
<dbReference type="InterPro" id="IPR036691">
    <property type="entry name" value="Endo/exonu/phosph_ase_sf"/>
</dbReference>
<dbReference type="GO" id="GO:0004519">
    <property type="term" value="F:endonuclease activity"/>
    <property type="evidence" value="ECO:0007669"/>
    <property type="project" value="UniProtKB-KW"/>
</dbReference>
<gene>
    <name evidence="2" type="ORF">QE152_g30108</name>
</gene>
<reference evidence="2 3" key="1">
    <citation type="journal article" date="2024" name="BMC Genomics">
        <title>De novo assembly and annotation of Popillia japonica's genome with initial clues to its potential as an invasive pest.</title>
        <authorList>
            <person name="Cucini C."/>
            <person name="Boschi S."/>
            <person name="Funari R."/>
            <person name="Cardaioli E."/>
            <person name="Iannotti N."/>
            <person name="Marturano G."/>
            <person name="Paoli F."/>
            <person name="Bruttini M."/>
            <person name="Carapelli A."/>
            <person name="Frati F."/>
            <person name="Nardi F."/>
        </authorList>
    </citation>
    <scope>NUCLEOTIDE SEQUENCE [LARGE SCALE GENOMIC DNA]</scope>
    <source>
        <strain evidence="2">DMR45628</strain>
    </source>
</reference>
<dbReference type="EMBL" id="JASPKY010000397">
    <property type="protein sequence ID" value="KAK9702180.1"/>
    <property type="molecule type" value="Genomic_DNA"/>
</dbReference>
<dbReference type="Gene3D" id="3.60.10.10">
    <property type="entry name" value="Endonuclease/exonuclease/phosphatase"/>
    <property type="match status" value="1"/>
</dbReference>
<keyword evidence="2" id="KW-0378">Hydrolase</keyword>
<keyword evidence="2" id="KW-0255">Endonuclease</keyword>
<dbReference type="InterPro" id="IPR005135">
    <property type="entry name" value="Endo/exonuclease/phosphatase"/>
</dbReference>
<dbReference type="AlphaFoldDB" id="A0AAW1JG27"/>
<evidence type="ECO:0000259" key="1">
    <source>
        <dbReference type="Pfam" id="PF14529"/>
    </source>
</evidence>
<name>A0AAW1JG27_POPJA</name>
<protein>
    <submittedName>
        <fullName evidence="2">Endonuclease-reverse transcriptase</fullName>
    </submittedName>
</protein>
<proteinExistence type="predicted"/>
<feature type="domain" description="Endonuclease/exonuclease/phosphatase" evidence="1">
    <location>
        <begin position="13"/>
        <end position="75"/>
    </location>
</feature>
<accession>A0AAW1JG27</accession>
<keyword evidence="3" id="KW-1185">Reference proteome</keyword>
<evidence type="ECO:0000313" key="2">
    <source>
        <dbReference type="EMBL" id="KAK9702180.1"/>
    </source>
</evidence>
<sequence>MTAYVCIELSTIAIYSCYSSGNEHIHDLTRKLDEIGQIRQRRGGAVIAGDFNAKSHWGMNFTDPRGQVITEWLAAGCNRMAGRWQTKVKVLHFKGEIRRQLWI</sequence>
<evidence type="ECO:0000313" key="3">
    <source>
        <dbReference type="Proteomes" id="UP001458880"/>
    </source>
</evidence>
<dbReference type="Proteomes" id="UP001458880">
    <property type="component" value="Unassembled WGS sequence"/>
</dbReference>
<dbReference type="SUPFAM" id="SSF56219">
    <property type="entry name" value="DNase I-like"/>
    <property type="match status" value="1"/>
</dbReference>
<keyword evidence="2" id="KW-0540">Nuclease</keyword>